<accession>A0A8S0WI83</accession>
<dbReference type="PANTHER" id="PTHR21485">
    <property type="entry name" value="HAD SUPERFAMILY MEMBERS CMAS AND KDSC"/>
    <property type="match status" value="1"/>
</dbReference>
<name>A0A8S0WI83_9FIRM</name>
<dbReference type="CDD" id="cd02513">
    <property type="entry name" value="CMP-NeuAc_Synthase"/>
    <property type="match status" value="1"/>
</dbReference>
<proteinExistence type="predicted"/>
<organism evidence="1">
    <name type="scientific">Acididesulfobacillus acetoxydans</name>
    <dbReference type="NCBI Taxonomy" id="1561005"/>
    <lineage>
        <taxon>Bacteria</taxon>
        <taxon>Bacillati</taxon>
        <taxon>Bacillota</taxon>
        <taxon>Clostridia</taxon>
        <taxon>Eubacteriales</taxon>
        <taxon>Peptococcaceae</taxon>
        <taxon>Acididesulfobacillus</taxon>
    </lineage>
</organism>
<sequence length="289" mass="31800">MAQTRILGIIPARGGSKGIPRKNIRLLGGKPLLAWTIEAALEAGCLDRLILTTEDEEIAAVGRKYGCEVPFLRPAELAQDSTPGIEPVLHALRWLAEREGYRPDYVLLLQPTSPLRRAEQIRECAARMLAKQFGSSEPGFSESVTAKSVSAELAAVKSVSADTVSAKSGPLIPPRPPVPPCDALVSVTEPDQPPEWMFRPGEDGFLRPLLPAEGAARRQELPATWVLNGALYLVRTEVLLRERTFMPARVEGFAMDRMSSLDLDSPWDWQMAECCLARKISPETLPRIR</sequence>
<dbReference type="Proteomes" id="UP000836597">
    <property type="component" value="Chromosome"/>
</dbReference>
<reference evidence="2" key="1">
    <citation type="submission" date="2014-11" db="EMBL/GenBank/DDBJ databases">
        <authorList>
            <person name="Hornung B.V."/>
        </authorList>
    </citation>
    <scope>NUCLEOTIDE SEQUENCE</scope>
    <source>
        <strain evidence="2">INE</strain>
    </source>
</reference>
<dbReference type="InterPro" id="IPR003329">
    <property type="entry name" value="Cytidylyl_trans"/>
</dbReference>
<dbReference type="RefSeq" id="WP_240986429.1">
    <property type="nucleotide sequence ID" value="NZ_CDGJ01000060.1"/>
</dbReference>
<dbReference type="Gene3D" id="3.90.550.10">
    <property type="entry name" value="Spore Coat Polysaccharide Biosynthesis Protein SpsA, Chain A"/>
    <property type="match status" value="2"/>
</dbReference>
<dbReference type="InterPro" id="IPR029044">
    <property type="entry name" value="Nucleotide-diphossugar_trans"/>
</dbReference>
<protein>
    <submittedName>
        <fullName evidence="1 2">Cytidylyltransferase</fullName>
        <ecNumber evidence="1 2">2.7.7.38</ecNumber>
    </submittedName>
</protein>
<evidence type="ECO:0000313" key="3">
    <source>
        <dbReference type="Proteomes" id="UP001071230"/>
    </source>
</evidence>
<gene>
    <name evidence="2" type="ORF">DEACI_2066</name>
    <name evidence="1" type="ORF">DEACI_3995</name>
</gene>
<keyword evidence="1" id="KW-0548">Nucleotidyltransferase</keyword>
<keyword evidence="3" id="KW-1185">Reference proteome</keyword>
<dbReference type="KEGG" id="aacx:DEACI_3995"/>
<dbReference type="PANTHER" id="PTHR21485:SF6">
    <property type="entry name" value="N-ACYLNEURAMINATE CYTIDYLYLTRANSFERASE-RELATED"/>
    <property type="match status" value="1"/>
</dbReference>
<dbReference type="AlphaFoldDB" id="A0A8S0WI83"/>
<dbReference type="EC" id="2.7.7.38" evidence="1 2"/>
<evidence type="ECO:0000313" key="2">
    <source>
        <dbReference type="EMBL" id="CEJ07600.1"/>
    </source>
</evidence>
<dbReference type="EMBL" id="LR746496">
    <property type="protein sequence ID" value="CAA7603172.1"/>
    <property type="molecule type" value="Genomic_DNA"/>
</dbReference>
<dbReference type="InterPro" id="IPR050793">
    <property type="entry name" value="CMP-NeuNAc_synthase"/>
</dbReference>
<dbReference type="EMBL" id="CDGJ01000060">
    <property type="protein sequence ID" value="CEJ07600.1"/>
    <property type="molecule type" value="Genomic_DNA"/>
</dbReference>
<dbReference type="Proteomes" id="UP001071230">
    <property type="component" value="Unassembled WGS sequence"/>
</dbReference>
<keyword evidence="1" id="KW-0808">Transferase</keyword>
<dbReference type="SUPFAM" id="SSF53448">
    <property type="entry name" value="Nucleotide-diphospho-sugar transferases"/>
    <property type="match status" value="1"/>
</dbReference>
<dbReference type="Pfam" id="PF02348">
    <property type="entry name" value="CTP_transf_3"/>
    <property type="match status" value="1"/>
</dbReference>
<dbReference type="GO" id="GO:0008690">
    <property type="term" value="F:3-deoxy-manno-octulosonate cytidylyltransferase activity"/>
    <property type="evidence" value="ECO:0007669"/>
    <property type="project" value="UniProtKB-EC"/>
</dbReference>
<evidence type="ECO:0000313" key="1">
    <source>
        <dbReference type="EMBL" id="CAA7603172.1"/>
    </source>
</evidence>
<dbReference type="GO" id="GO:0008781">
    <property type="term" value="F:N-acylneuraminate cytidylyltransferase activity"/>
    <property type="evidence" value="ECO:0007669"/>
    <property type="project" value="TreeGrafter"/>
</dbReference>
<reference evidence="1" key="2">
    <citation type="submission" date="2020-01" db="EMBL/GenBank/DDBJ databases">
        <authorList>
            <person name="Hornung B."/>
        </authorList>
    </citation>
    <scope>NUCLEOTIDE SEQUENCE</scope>
    <source>
        <strain evidence="1">PacBioINE</strain>
    </source>
</reference>